<dbReference type="Pfam" id="PF09106">
    <property type="entry name" value="WHD_2nd_SelB"/>
    <property type="match status" value="1"/>
</dbReference>
<dbReference type="GO" id="GO:0003723">
    <property type="term" value="F:RNA binding"/>
    <property type="evidence" value="ECO:0007669"/>
    <property type="project" value="InterPro"/>
</dbReference>
<dbReference type="RefSeq" id="WP_054672617.1">
    <property type="nucleotide sequence ID" value="NZ_BMOF01000003.1"/>
</dbReference>
<gene>
    <name evidence="2" type="ORF">GCM10007043_02830</name>
</gene>
<dbReference type="InterPro" id="IPR036388">
    <property type="entry name" value="WH-like_DNA-bd_sf"/>
</dbReference>
<reference evidence="2" key="1">
    <citation type="journal article" date="2014" name="Int. J. Syst. Evol. Microbiol.">
        <title>Complete genome sequence of Corynebacterium casei LMG S-19264T (=DSM 44701T), isolated from a smear-ripened cheese.</title>
        <authorList>
            <consortium name="US DOE Joint Genome Institute (JGI-PGF)"/>
            <person name="Walter F."/>
            <person name="Albersmeier A."/>
            <person name="Kalinowski J."/>
            <person name="Ruckert C."/>
        </authorList>
    </citation>
    <scope>NUCLEOTIDE SEQUENCE</scope>
    <source>
        <strain evidence="2">JCM 14719</strain>
    </source>
</reference>
<protein>
    <recommendedName>
        <fullName evidence="1">Translation elongation factor SelB winged helix type 2 domain-containing protein</fullName>
    </recommendedName>
</protein>
<comment type="caution">
    <text evidence="2">The sequence shown here is derived from an EMBL/GenBank/DDBJ whole genome shotgun (WGS) entry which is preliminary data.</text>
</comment>
<dbReference type="GO" id="GO:0003746">
    <property type="term" value="F:translation elongation factor activity"/>
    <property type="evidence" value="ECO:0007669"/>
    <property type="project" value="InterPro"/>
</dbReference>
<dbReference type="GO" id="GO:0001514">
    <property type="term" value="P:selenocysteine incorporation"/>
    <property type="evidence" value="ECO:0007669"/>
    <property type="project" value="InterPro"/>
</dbReference>
<dbReference type="AlphaFoldDB" id="A0A8J3B3D4"/>
<evidence type="ECO:0000259" key="1">
    <source>
        <dbReference type="Pfam" id="PF09106"/>
    </source>
</evidence>
<feature type="domain" description="Translation elongation factor SelB winged helix type 2" evidence="1">
    <location>
        <begin position="29"/>
        <end position="66"/>
    </location>
</feature>
<dbReference type="SUPFAM" id="SSF46785">
    <property type="entry name" value="Winged helix' DNA-binding domain"/>
    <property type="match status" value="1"/>
</dbReference>
<proteinExistence type="predicted"/>
<sequence length="68" mass="7577">MYQKKPIITRSDALLISAAWAQWTARAQDELARHHRERPLLAGMAKAALHSRVLPDVDAKAWDALCAA</sequence>
<name>A0A8J3B3D4_9BACI</name>
<evidence type="ECO:0000313" key="2">
    <source>
        <dbReference type="EMBL" id="GGJ92601.1"/>
    </source>
</evidence>
<organism evidence="2 3">
    <name type="scientific">Calditerricola satsumensis</name>
    <dbReference type="NCBI Taxonomy" id="373054"/>
    <lineage>
        <taxon>Bacteria</taxon>
        <taxon>Bacillati</taxon>
        <taxon>Bacillota</taxon>
        <taxon>Bacilli</taxon>
        <taxon>Bacillales</taxon>
        <taxon>Bacillaceae</taxon>
        <taxon>Calditerricola</taxon>
    </lineage>
</organism>
<dbReference type="GO" id="GO:0005737">
    <property type="term" value="C:cytoplasm"/>
    <property type="evidence" value="ECO:0007669"/>
    <property type="project" value="InterPro"/>
</dbReference>
<keyword evidence="3" id="KW-1185">Reference proteome</keyword>
<reference evidence="2" key="2">
    <citation type="submission" date="2020-09" db="EMBL/GenBank/DDBJ databases">
        <authorList>
            <person name="Sun Q."/>
            <person name="Ohkuma M."/>
        </authorList>
    </citation>
    <scope>NUCLEOTIDE SEQUENCE</scope>
    <source>
        <strain evidence="2">JCM 14719</strain>
    </source>
</reference>
<dbReference type="Proteomes" id="UP000637720">
    <property type="component" value="Unassembled WGS sequence"/>
</dbReference>
<dbReference type="GO" id="GO:0005525">
    <property type="term" value="F:GTP binding"/>
    <property type="evidence" value="ECO:0007669"/>
    <property type="project" value="InterPro"/>
</dbReference>
<dbReference type="EMBL" id="BMOF01000003">
    <property type="protein sequence ID" value="GGJ92601.1"/>
    <property type="molecule type" value="Genomic_DNA"/>
</dbReference>
<dbReference type="InterPro" id="IPR015190">
    <property type="entry name" value="Elong_fac_SelB-wing-hlx_typ-2"/>
</dbReference>
<dbReference type="InterPro" id="IPR036390">
    <property type="entry name" value="WH_DNA-bd_sf"/>
</dbReference>
<dbReference type="Gene3D" id="1.10.10.10">
    <property type="entry name" value="Winged helix-like DNA-binding domain superfamily/Winged helix DNA-binding domain"/>
    <property type="match status" value="1"/>
</dbReference>
<evidence type="ECO:0000313" key="3">
    <source>
        <dbReference type="Proteomes" id="UP000637720"/>
    </source>
</evidence>
<accession>A0A8J3B3D4</accession>